<feature type="transmembrane region" description="Helical" evidence="7">
    <location>
        <begin position="194"/>
        <end position="216"/>
    </location>
</feature>
<dbReference type="Pfam" id="PF07690">
    <property type="entry name" value="MFS_1"/>
    <property type="match status" value="1"/>
</dbReference>
<feature type="transmembrane region" description="Helical" evidence="7">
    <location>
        <begin position="351"/>
        <end position="368"/>
    </location>
</feature>
<dbReference type="Gene3D" id="1.20.1250.20">
    <property type="entry name" value="MFS general substrate transporter like domains"/>
    <property type="match status" value="1"/>
</dbReference>
<feature type="transmembrane region" description="Helical" evidence="7">
    <location>
        <begin position="89"/>
        <end position="110"/>
    </location>
</feature>
<evidence type="ECO:0000256" key="3">
    <source>
        <dbReference type="ARBA" id="ARBA00022475"/>
    </source>
</evidence>
<comment type="caution">
    <text evidence="9">The sequence shown here is derived from an EMBL/GenBank/DDBJ whole genome shotgun (WGS) entry which is preliminary data.</text>
</comment>
<reference evidence="10" key="1">
    <citation type="journal article" date="2019" name="Int. J. Syst. Evol. Microbiol.">
        <title>The Global Catalogue of Microorganisms (GCM) 10K type strain sequencing project: providing services to taxonomists for standard genome sequencing and annotation.</title>
        <authorList>
            <consortium name="The Broad Institute Genomics Platform"/>
            <consortium name="The Broad Institute Genome Sequencing Center for Infectious Disease"/>
            <person name="Wu L."/>
            <person name="Ma J."/>
        </authorList>
    </citation>
    <scope>NUCLEOTIDE SEQUENCE [LARGE SCALE GENOMIC DNA]</scope>
    <source>
        <strain evidence="10">JCM 19015</strain>
    </source>
</reference>
<keyword evidence="10" id="KW-1185">Reference proteome</keyword>
<evidence type="ECO:0000259" key="8">
    <source>
        <dbReference type="PROSITE" id="PS50850"/>
    </source>
</evidence>
<dbReference type="EMBL" id="BAABLP010000002">
    <property type="protein sequence ID" value="GAA4745077.1"/>
    <property type="molecule type" value="Genomic_DNA"/>
</dbReference>
<sequence length="377" mass="37675">MAPMVFALAYGGNQFSPLLLLYRQREGYSQVAVDLLFAAYIVGIIPGFLICGPLSDRFGRKPVLLAGAALGVVGSAVLGLAATSLPLLAVGRLVSGASVAAAMVVGSSWIKELSAGLPGPVAARRASLTLTAGFALGPAVAGAIAQWGPAPTELPYAIHVVLALVCGAVLVAAPETRTPGPLRLRLPGRVRGPFLGAVLPAAPWVFGCASVAFAVTPAVLVDRLGGGAIAYATLLAVVALVFGAAIQPLAPRIGAATGGRQLAVGLAVAVLGLLGAALVAGVQQPWLGVPVAAVLGTGYGICLVSGLTEVQRIAPPDELAALTAVYYSATYLGFLLPVVLAALSALAPEPLLLLLVAALCAVSLAAVLRTTGRRASS</sequence>
<evidence type="ECO:0000256" key="4">
    <source>
        <dbReference type="ARBA" id="ARBA00022692"/>
    </source>
</evidence>
<feature type="transmembrane region" description="Helical" evidence="7">
    <location>
        <begin position="63"/>
        <end position="83"/>
    </location>
</feature>
<evidence type="ECO:0000256" key="6">
    <source>
        <dbReference type="ARBA" id="ARBA00023136"/>
    </source>
</evidence>
<evidence type="ECO:0000313" key="10">
    <source>
        <dbReference type="Proteomes" id="UP001500121"/>
    </source>
</evidence>
<organism evidence="9 10">
    <name type="scientific">Amnibacterium soli</name>
    <dbReference type="NCBI Taxonomy" id="1282736"/>
    <lineage>
        <taxon>Bacteria</taxon>
        <taxon>Bacillati</taxon>
        <taxon>Actinomycetota</taxon>
        <taxon>Actinomycetes</taxon>
        <taxon>Micrococcales</taxon>
        <taxon>Microbacteriaceae</taxon>
        <taxon>Amnibacterium</taxon>
    </lineage>
</organism>
<dbReference type="SUPFAM" id="SSF103473">
    <property type="entry name" value="MFS general substrate transporter"/>
    <property type="match status" value="1"/>
</dbReference>
<evidence type="ECO:0000256" key="2">
    <source>
        <dbReference type="ARBA" id="ARBA00022448"/>
    </source>
</evidence>
<feature type="transmembrane region" description="Helical" evidence="7">
    <location>
        <begin position="228"/>
        <end position="250"/>
    </location>
</feature>
<dbReference type="InterPro" id="IPR011701">
    <property type="entry name" value="MFS"/>
</dbReference>
<keyword evidence="2" id="KW-0813">Transport</keyword>
<dbReference type="PANTHER" id="PTHR23517:SF3">
    <property type="entry name" value="INTEGRAL MEMBRANE TRANSPORT PROTEIN"/>
    <property type="match status" value="1"/>
</dbReference>
<proteinExistence type="predicted"/>
<protein>
    <submittedName>
        <fullName evidence="9">MFS transporter</fullName>
    </submittedName>
</protein>
<gene>
    <name evidence="9" type="ORF">GCM10025783_16060</name>
</gene>
<feature type="transmembrane region" description="Helical" evidence="7">
    <location>
        <begin position="154"/>
        <end position="173"/>
    </location>
</feature>
<feature type="transmembrane region" description="Helical" evidence="7">
    <location>
        <begin position="130"/>
        <end position="148"/>
    </location>
</feature>
<feature type="transmembrane region" description="Helical" evidence="7">
    <location>
        <begin position="28"/>
        <end position="51"/>
    </location>
</feature>
<keyword evidence="3" id="KW-1003">Cell membrane</keyword>
<accession>A0ABP8Z334</accession>
<dbReference type="InterPro" id="IPR020846">
    <property type="entry name" value="MFS_dom"/>
</dbReference>
<feature type="transmembrane region" description="Helical" evidence="7">
    <location>
        <begin position="319"/>
        <end position="345"/>
    </location>
</feature>
<dbReference type="PROSITE" id="PS50850">
    <property type="entry name" value="MFS"/>
    <property type="match status" value="1"/>
</dbReference>
<dbReference type="PANTHER" id="PTHR23517">
    <property type="entry name" value="RESISTANCE PROTEIN MDTM, PUTATIVE-RELATED-RELATED"/>
    <property type="match status" value="1"/>
</dbReference>
<feature type="domain" description="Major facilitator superfamily (MFS) profile" evidence="8">
    <location>
        <begin position="1"/>
        <end position="375"/>
    </location>
</feature>
<evidence type="ECO:0000256" key="7">
    <source>
        <dbReference type="SAM" id="Phobius"/>
    </source>
</evidence>
<dbReference type="InterPro" id="IPR036259">
    <property type="entry name" value="MFS_trans_sf"/>
</dbReference>
<keyword evidence="4 7" id="KW-0812">Transmembrane</keyword>
<evidence type="ECO:0000256" key="1">
    <source>
        <dbReference type="ARBA" id="ARBA00004651"/>
    </source>
</evidence>
<feature type="transmembrane region" description="Helical" evidence="7">
    <location>
        <begin position="286"/>
        <end position="307"/>
    </location>
</feature>
<comment type="subcellular location">
    <subcellularLocation>
        <location evidence="1">Cell membrane</location>
        <topology evidence="1">Multi-pass membrane protein</topology>
    </subcellularLocation>
</comment>
<dbReference type="InterPro" id="IPR050171">
    <property type="entry name" value="MFS_Transporters"/>
</dbReference>
<keyword evidence="6 7" id="KW-0472">Membrane</keyword>
<evidence type="ECO:0000256" key="5">
    <source>
        <dbReference type="ARBA" id="ARBA00022989"/>
    </source>
</evidence>
<evidence type="ECO:0000313" key="9">
    <source>
        <dbReference type="EMBL" id="GAA4745077.1"/>
    </source>
</evidence>
<feature type="transmembrane region" description="Helical" evidence="7">
    <location>
        <begin position="262"/>
        <end position="280"/>
    </location>
</feature>
<name>A0ABP8Z334_9MICO</name>
<keyword evidence="5 7" id="KW-1133">Transmembrane helix</keyword>
<dbReference type="Proteomes" id="UP001500121">
    <property type="component" value="Unassembled WGS sequence"/>
</dbReference>